<dbReference type="EMBL" id="JAABLM010000003">
    <property type="protein sequence ID" value="NBL64336.1"/>
    <property type="molecule type" value="Genomic_DNA"/>
</dbReference>
<dbReference type="Pfam" id="PF07606">
    <property type="entry name" value="DUF1569"/>
    <property type="match status" value="1"/>
</dbReference>
<dbReference type="Gene3D" id="1.20.120.450">
    <property type="entry name" value="dinb family like domain"/>
    <property type="match status" value="1"/>
</dbReference>
<sequence length="150" mass="17332">METLFSPEGSRQIIDRINSLKPISQNEWGTMNVSQMLVHCQQPIKVAFGDLKIKVGLLGYIFGRLGKRQLTQNNFRFKKDLPTAKEFRISGQHDFEQSRTTLIKMIEKFSTEGPDCIANKKHPFFGTLTDEQWGSIQWKHLDHHLKQFGA</sequence>
<accession>A0ABW9Z6L1</accession>
<dbReference type="RefSeq" id="WP_166536158.1">
    <property type="nucleotide sequence ID" value="NZ_JAABLM010000003.1"/>
</dbReference>
<comment type="caution">
    <text evidence="1">The sequence shown here is derived from an EMBL/GenBank/DDBJ whole genome shotgun (WGS) entry which is preliminary data.</text>
</comment>
<gene>
    <name evidence="1" type="ORF">GV828_03860</name>
</gene>
<keyword evidence="2" id="KW-1185">Reference proteome</keyword>
<dbReference type="InterPro" id="IPR034660">
    <property type="entry name" value="DinB/YfiT-like"/>
</dbReference>
<protein>
    <submittedName>
        <fullName evidence="1">DUF1569 domain-containing protein</fullName>
    </submittedName>
</protein>
<evidence type="ECO:0000313" key="2">
    <source>
        <dbReference type="Proteomes" id="UP000798602"/>
    </source>
</evidence>
<proteinExistence type="predicted"/>
<name>A0ABW9Z6L1_9FLAO</name>
<organism evidence="1 2">
    <name type="scientific">Flavobacterium ichthyis</name>
    <dbReference type="NCBI Taxonomy" id="2698827"/>
    <lineage>
        <taxon>Bacteria</taxon>
        <taxon>Pseudomonadati</taxon>
        <taxon>Bacteroidota</taxon>
        <taxon>Flavobacteriia</taxon>
        <taxon>Flavobacteriales</taxon>
        <taxon>Flavobacteriaceae</taxon>
        <taxon>Flavobacterium</taxon>
    </lineage>
</organism>
<dbReference type="Proteomes" id="UP000798602">
    <property type="component" value="Unassembled WGS sequence"/>
</dbReference>
<evidence type="ECO:0000313" key="1">
    <source>
        <dbReference type="EMBL" id="NBL64336.1"/>
    </source>
</evidence>
<dbReference type="InterPro" id="IPR011463">
    <property type="entry name" value="DUF1569"/>
</dbReference>
<reference evidence="2" key="1">
    <citation type="submission" date="2020-01" db="EMBL/GenBank/DDBJ databases">
        <title>Sphingomonas sp. strain CSW-10.</title>
        <authorList>
            <person name="Chen W.-M."/>
        </authorList>
    </citation>
    <scope>NUCLEOTIDE SEQUENCE [LARGE SCALE GENOMIC DNA]</scope>
    <source>
        <strain evidence="2">NST-5</strain>
    </source>
</reference>